<evidence type="ECO:0000313" key="8">
    <source>
        <dbReference type="EMBL" id="CEJ89553.1"/>
    </source>
</evidence>
<dbReference type="InterPro" id="IPR036259">
    <property type="entry name" value="MFS_trans_sf"/>
</dbReference>
<evidence type="ECO:0000256" key="5">
    <source>
        <dbReference type="SAM" id="MobiDB-lite"/>
    </source>
</evidence>
<dbReference type="InterPro" id="IPR011701">
    <property type="entry name" value="MFS"/>
</dbReference>
<protein>
    <recommendedName>
        <fullName evidence="7">Major facilitator superfamily (MFS) profile domain-containing protein</fullName>
    </recommendedName>
</protein>
<feature type="transmembrane region" description="Helical" evidence="6">
    <location>
        <begin position="446"/>
        <end position="466"/>
    </location>
</feature>
<dbReference type="HOGENOM" id="CLU_013756_2_1_1"/>
<proteinExistence type="predicted"/>
<evidence type="ECO:0000256" key="6">
    <source>
        <dbReference type="SAM" id="Phobius"/>
    </source>
</evidence>
<feature type="region of interest" description="Disordered" evidence="5">
    <location>
        <begin position="305"/>
        <end position="327"/>
    </location>
</feature>
<keyword evidence="9" id="KW-1185">Reference proteome</keyword>
<feature type="domain" description="Major facilitator superfamily (MFS) profile" evidence="7">
    <location>
        <begin position="86"/>
        <end position="546"/>
    </location>
</feature>
<keyword evidence="3 6" id="KW-1133">Transmembrane helix</keyword>
<dbReference type="InterPro" id="IPR020846">
    <property type="entry name" value="MFS_dom"/>
</dbReference>
<keyword evidence="4 6" id="KW-0472">Membrane</keyword>
<dbReference type="CDD" id="cd06174">
    <property type="entry name" value="MFS"/>
    <property type="match status" value="1"/>
</dbReference>
<organism evidence="8 9">
    <name type="scientific">[Torrubiella] hemipterigena</name>
    <dbReference type="NCBI Taxonomy" id="1531966"/>
    <lineage>
        <taxon>Eukaryota</taxon>
        <taxon>Fungi</taxon>
        <taxon>Dikarya</taxon>
        <taxon>Ascomycota</taxon>
        <taxon>Pezizomycotina</taxon>
        <taxon>Sordariomycetes</taxon>
        <taxon>Hypocreomycetidae</taxon>
        <taxon>Hypocreales</taxon>
        <taxon>Clavicipitaceae</taxon>
        <taxon>Clavicipitaceae incertae sedis</taxon>
        <taxon>'Torrubiella' clade</taxon>
    </lineage>
</organism>
<feature type="transmembrane region" description="Helical" evidence="6">
    <location>
        <begin position="183"/>
        <end position="204"/>
    </location>
</feature>
<feature type="transmembrane region" description="Helical" evidence="6">
    <location>
        <begin position="522"/>
        <end position="542"/>
    </location>
</feature>
<feature type="transmembrane region" description="Helical" evidence="6">
    <location>
        <begin position="216"/>
        <end position="237"/>
    </location>
</feature>
<evidence type="ECO:0000256" key="2">
    <source>
        <dbReference type="ARBA" id="ARBA00022692"/>
    </source>
</evidence>
<dbReference type="Proteomes" id="UP000039046">
    <property type="component" value="Unassembled WGS sequence"/>
</dbReference>
<comment type="subcellular location">
    <subcellularLocation>
        <location evidence="1">Membrane</location>
        <topology evidence="1">Multi-pass membrane protein</topology>
    </subcellularLocation>
</comment>
<dbReference type="EMBL" id="CDHN01000002">
    <property type="protein sequence ID" value="CEJ89553.1"/>
    <property type="molecule type" value="Genomic_DNA"/>
</dbReference>
<dbReference type="Gene3D" id="1.20.1250.20">
    <property type="entry name" value="MFS general substrate transporter like domains"/>
    <property type="match status" value="1"/>
</dbReference>
<evidence type="ECO:0000256" key="1">
    <source>
        <dbReference type="ARBA" id="ARBA00004141"/>
    </source>
</evidence>
<dbReference type="PANTHER" id="PTHR23507">
    <property type="entry name" value="ZGC:174356"/>
    <property type="match status" value="1"/>
</dbReference>
<evidence type="ECO:0000256" key="4">
    <source>
        <dbReference type="ARBA" id="ARBA00023136"/>
    </source>
</evidence>
<dbReference type="GO" id="GO:0022857">
    <property type="term" value="F:transmembrane transporter activity"/>
    <property type="evidence" value="ECO:0007669"/>
    <property type="project" value="InterPro"/>
</dbReference>
<feature type="transmembrane region" description="Helical" evidence="6">
    <location>
        <begin position="349"/>
        <end position="373"/>
    </location>
</feature>
<feature type="transmembrane region" description="Helical" evidence="6">
    <location>
        <begin position="423"/>
        <end position="440"/>
    </location>
</feature>
<evidence type="ECO:0000259" key="7">
    <source>
        <dbReference type="PROSITE" id="PS50850"/>
    </source>
</evidence>
<dbReference type="Pfam" id="PF07690">
    <property type="entry name" value="MFS_1"/>
    <property type="match status" value="1"/>
</dbReference>
<sequence length="546" mass="59386">MRTTQTRSLICNPALPTNCVSRRRLFIIAILFASLLLRVPSNRPAAMSSETSPLLPQQQTTNEPPDIPSTEGPKTRTRSQWPWLYVVAILLLLAFVADMAETLLVAPRIRFIEAIACYRYYKIHDPSVIGLHSHVPEELCKIDEIQSKVMSIMGGQLFFDSIPSILLPIPYSMLADSWGRKPVLTLGLVGCVLYMLVFMFLAGLSGLPLEQSWLSALCLIIGGGPSVATTWLTTMVADVVPPQLRSTVFFYRFCCDQVSDLLMPPVTAALMAHGVWPPLFVVVALQVITVLVSLVLPETLPIPEDKGVSDPSEEDVSSNHDAQGSNSKGVSLLASLTESFASFMRDRTVMLLVFTFLISRLGRQTNAVVLLQYASKKYGWSLSKAGLLVSIRAAVNIVLFVIILPVIVNFLLPGRSAATKDLLVGKISILLLTLGAFIMFNENSVPWLIIGLVVSTLGAGFPPVMRSLTTSLVELQNDGHASDIGRLYALIGIMEGIGNLVAGPGLAWAFNLGMSWGKAWLGLPYALATALFACICVIVFSVRINT</sequence>
<feature type="transmembrane region" description="Helical" evidence="6">
    <location>
        <begin position="275"/>
        <end position="296"/>
    </location>
</feature>
<feature type="compositionally biased region" description="Polar residues" evidence="5">
    <location>
        <begin position="48"/>
        <end position="63"/>
    </location>
</feature>
<dbReference type="SUPFAM" id="SSF103473">
    <property type="entry name" value="MFS general substrate transporter"/>
    <property type="match status" value="1"/>
</dbReference>
<gene>
    <name evidence="8" type="ORF">VHEMI05394</name>
</gene>
<feature type="transmembrane region" description="Helical" evidence="6">
    <location>
        <begin position="83"/>
        <end position="106"/>
    </location>
</feature>
<dbReference type="OrthoDB" id="194139at2759"/>
<dbReference type="GO" id="GO:0016020">
    <property type="term" value="C:membrane"/>
    <property type="evidence" value="ECO:0007669"/>
    <property type="project" value="UniProtKB-SubCell"/>
</dbReference>
<feature type="transmembrane region" description="Helical" evidence="6">
    <location>
        <begin position="487"/>
        <end position="510"/>
    </location>
</feature>
<feature type="region of interest" description="Disordered" evidence="5">
    <location>
        <begin position="47"/>
        <end position="76"/>
    </location>
</feature>
<reference evidence="8 9" key="1">
    <citation type="journal article" date="2015" name="Genome Announc.">
        <title>Draft Genome Sequence and Gene Annotation of the Entomopathogenic Fungus Verticillium hemipterigenum.</title>
        <authorList>
            <person name="Horn F."/>
            <person name="Habel A."/>
            <person name="Scharf D.H."/>
            <person name="Dworschak J."/>
            <person name="Brakhage A.A."/>
            <person name="Guthke R."/>
            <person name="Hertweck C."/>
            <person name="Linde J."/>
        </authorList>
    </citation>
    <scope>NUCLEOTIDE SEQUENCE [LARGE SCALE GENOMIC DNA]</scope>
</reference>
<feature type="transmembrane region" description="Helical" evidence="6">
    <location>
        <begin position="393"/>
        <end position="411"/>
    </location>
</feature>
<dbReference type="AlphaFoldDB" id="A0A0A1TGV7"/>
<accession>A0A0A1TGV7</accession>
<dbReference type="PANTHER" id="PTHR23507:SF1">
    <property type="entry name" value="FI18259P1-RELATED"/>
    <property type="match status" value="1"/>
</dbReference>
<dbReference type="PROSITE" id="PS50850">
    <property type="entry name" value="MFS"/>
    <property type="match status" value="1"/>
</dbReference>
<keyword evidence="2 6" id="KW-0812">Transmembrane</keyword>
<name>A0A0A1TGV7_9HYPO</name>
<evidence type="ECO:0000313" key="9">
    <source>
        <dbReference type="Proteomes" id="UP000039046"/>
    </source>
</evidence>
<evidence type="ECO:0000256" key="3">
    <source>
        <dbReference type="ARBA" id="ARBA00022989"/>
    </source>
</evidence>
<dbReference type="STRING" id="1531966.A0A0A1TGV7"/>